<evidence type="ECO:0000313" key="1">
    <source>
        <dbReference type="EMBL" id="RGD56440.1"/>
    </source>
</evidence>
<keyword evidence="2" id="KW-1185">Reference proteome</keyword>
<organism evidence="1 2">
    <name type="scientific">Kitasatospora xanthocidica</name>
    <dbReference type="NCBI Taxonomy" id="83382"/>
    <lineage>
        <taxon>Bacteria</taxon>
        <taxon>Bacillati</taxon>
        <taxon>Actinomycetota</taxon>
        <taxon>Actinomycetes</taxon>
        <taxon>Kitasatosporales</taxon>
        <taxon>Streptomycetaceae</taxon>
        <taxon>Kitasatospora</taxon>
    </lineage>
</organism>
<gene>
    <name evidence="1" type="ORF">DR950_00330</name>
</gene>
<sequence length="217" mass="22996">MTLVHRPRRRTATAAAAATIIMTLLEIGGIGAGTAHAGTRPPTTNCNPAVDQTWLDVTSLQVDPVVTDFLAVYVAPGTTGQRTETLSRVDSVTTVVNRSTEISASASVLFVKIEAKVGFSVQKTTSTTTSTTVSTTWNLNQPGYYGLYRGTRRVQGEYAKFVCAQTGPTTGVWINAFPDGGGGSFTTYELPEIGSVNCAQTEPAGTLRRTAQIRLSC</sequence>
<proteinExistence type="predicted"/>
<dbReference type="AlphaFoldDB" id="A0A372ZLY0"/>
<evidence type="ECO:0008006" key="3">
    <source>
        <dbReference type="Google" id="ProtNLM"/>
    </source>
</evidence>
<comment type="caution">
    <text evidence="1">The sequence shown here is derived from an EMBL/GenBank/DDBJ whole genome shotgun (WGS) entry which is preliminary data.</text>
</comment>
<accession>A0A372ZLY0</accession>
<protein>
    <recommendedName>
        <fullName evidence="3">Secreted protein</fullName>
    </recommendedName>
</protein>
<reference evidence="1 2" key="1">
    <citation type="submission" date="2018-08" db="EMBL/GenBank/DDBJ databases">
        <title>Diversity &amp; Physiological Properties of Lignin-Decomposing Actinobacteria from Soil.</title>
        <authorList>
            <person name="Roh S.G."/>
            <person name="Kim S.B."/>
        </authorList>
    </citation>
    <scope>NUCLEOTIDE SEQUENCE [LARGE SCALE GENOMIC DNA]</scope>
    <source>
        <strain evidence="1 2">MMS17-GH009</strain>
    </source>
</reference>
<dbReference type="Proteomes" id="UP000263377">
    <property type="component" value="Unassembled WGS sequence"/>
</dbReference>
<dbReference type="RefSeq" id="WP_049649252.1">
    <property type="nucleotide sequence ID" value="NZ_QVIG01000001.1"/>
</dbReference>
<evidence type="ECO:0000313" key="2">
    <source>
        <dbReference type="Proteomes" id="UP000263377"/>
    </source>
</evidence>
<name>A0A372ZLY0_9ACTN</name>
<dbReference type="EMBL" id="QVIG01000001">
    <property type="protein sequence ID" value="RGD56440.1"/>
    <property type="molecule type" value="Genomic_DNA"/>
</dbReference>